<dbReference type="EC" id="2.3.2.27" evidence="2"/>
<dbReference type="PROSITE" id="PS50089">
    <property type="entry name" value="ZF_RING_2"/>
    <property type="match status" value="1"/>
</dbReference>
<evidence type="ECO:0000256" key="1">
    <source>
        <dbReference type="ARBA" id="ARBA00000900"/>
    </source>
</evidence>
<keyword evidence="3" id="KW-0808">Transferase</keyword>
<dbReference type="PANTHER" id="PTHR46463">
    <property type="entry name" value="ZINC FINGER, RING/FYVE/PHD-TYPE"/>
    <property type="match status" value="1"/>
</dbReference>
<gene>
    <name evidence="11" type="ORF">SASPL_142858</name>
</gene>
<dbReference type="GO" id="GO:0008270">
    <property type="term" value="F:zinc ion binding"/>
    <property type="evidence" value="ECO:0007669"/>
    <property type="project" value="UniProtKB-KW"/>
</dbReference>
<dbReference type="Pfam" id="PF13639">
    <property type="entry name" value="zf-RING_2"/>
    <property type="match status" value="1"/>
</dbReference>
<keyword evidence="5 8" id="KW-0863">Zinc-finger</keyword>
<evidence type="ECO:0000256" key="2">
    <source>
        <dbReference type="ARBA" id="ARBA00012483"/>
    </source>
</evidence>
<dbReference type="CDD" id="cd23116">
    <property type="entry name" value="RING-H2_AIRP1-like"/>
    <property type="match status" value="1"/>
</dbReference>
<keyword evidence="4" id="KW-0479">Metal-binding</keyword>
<comment type="caution">
    <text evidence="11">The sequence shown here is derived from an EMBL/GenBank/DDBJ whole genome shotgun (WGS) entry which is preliminary data.</text>
</comment>
<dbReference type="Proteomes" id="UP000298416">
    <property type="component" value="Unassembled WGS sequence"/>
</dbReference>
<organism evidence="11">
    <name type="scientific">Salvia splendens</name>
    <name type="common">Scarlet sage</name>
    <dbReference type="NCBI Taxonomy" id="180675"/>
    <lineage>
        <taxon>Eukaryota</taxon>
        <taxon>Viridiplantae</taxon>
        <taxon>Streptophyta</taxon>
        <taxon>Embryophyta</taxon>
        <taxon>Tracheophyta</taxon>
        <taxon>Spermatophyta</taxon>
        <taxon>Magnoliopsida</taxon>
        <taxon>eudicotyledons</taxon>
        <taxon>Gunneridae</taxon>
        <taxon>Pentapetalae</taxon>
        <taxon>asterids</taxon>
        <taxon>lamiids</taxon>
        <taxon>Lamiales</taxon>
        <taxon>Lamiaceae</taxon>
        <taxon>Nepetoideae</taxon>
        <taxon>Mentheae</taxon>
        <taxon>Salviinae</taxon>
        <taxon>Salvia</taxon>
        <taxon>Salvia subgen. Calosphace</taxon>
        <taxon>core Calosphace</taxon>
    </lineage>
</organism>
<evidence type="ECO:0000259" key="10">
    <source>
        <dbReference type="PROSITE" id="PS50089"/>
    </source>
</evidence>
<evidence type="ECO:0000256" key="8">
    <source>
        <dbReference type="PROSITE-ProRule" id="PRU00175"/>
    </source>
</evidence>
<reference evidence="11" key="1">
    <citation type="submission" date="2018-01" db="EMBL/GenBank/DDBJ databases">
        <authorList>
            <person name="Mao J.F."/>
        </authorList>
    </citation>
    <scope>NUCLEOTIDE SEQUENCE</scope>
    <source>
        <strain evidence="11">Huo1</strain>
        <tissue evidence="11">Leaf</tissue>
    </source>
</reference>
<evidence type="ECO:0000256" key="7">
    <source>
        <dbReference type="ARBA" id="ARBA00022833"/>
    </source>
</evidence>
<dbReference type="InterPro" id="IPR001841">
    <property type="entry name" value="Znf_RING"/>
</dbReference>
<accession>A0A8X8Z969</accession>
<reference evidence="11" key="2">
    <citation type="submission" date="2020-08" db="EMBL/GenBank/DDBJ databases">
        <title>Plant Genome Project.</title>
        <authorList>
            <person name="Zhang R.-G."/>
        </authorList>
    </citation>
    <scope>NUCLEOTIDE SEQUENCE</scope>
    <source>
        <strain evidence="11">Huo1</strain>
        <tissue evidence="11">Leaf</tissue>
    </source>
</reference>
<dbReference type="PANTHER" id="PTHR46463:SF10">
    <property type="entry name" value="OS01G0926200 PROTEIN"/>
    <property type="match status" value="1"/>
</dbReference>
<evidence type="ECO:0000313" key="12">
    <source>
        <dbReference type="Proteomes" id="UP000298416"/>
    </source>
</evidence>
<dbReference type="InterPro" id="IPR013083">
    <property type="entry name" value="Znf_RING/FYVE/PHD"/>
</dbReference>
<dbReference type="Gene3D" id="3.30.40.10">
    <property type="entry name" value="Zinc/RING finger domain, C3HC4 (zinc finger)"/>
    <property type="match status" value="1"/>
</dbReference>
<evidence type="ECO:0000256" key="5">
    <source>
        <dbReference type="ARBA" id="ARBA00022771"/>
    </source>
</evidence>
<evidence type="ECO:0000256" key="4">
    <source>
        <dbReference type="ARBA" id="ARBA00022723"/>
    </source>
</evidence>
<protein>
    <recommendedName>
        <fullName evidence="2">RING-type E3 ubiquitin transferase</fullName>
        <ecNumber evidence="2">2.3.2.27</ecNumber>
    </recommendedName>
</protein>
<evidence type="ECO:0000256" key="3">
    <source>
        <dbReference type="ARBA" id="ARBA00022679"/>
    </source>
</evidence>
<proteinExistence type="predicted"/>
<keyword evidence="7" id="KW-0862">Zinc</keyword>
<keyword evidence="12" id="KW-1185">Reference proteome</keyword>
<comment type="catalytic activity">
    <reaction evidence="1">
        <text>S-ubiquitinyl-[E2 ubiquitin-conjugating enzyme]-L-cysteine + [acceptor protein]-L-lysine = [E2 ubiquitin-conjugating enzyme]-L-cysteine + N(6)-ubiquitinyl-[acceptor protein]-L-lysine.</text>
        <dbReference type="EC" id="2.3.2.27"/>
    </reaction>
</comment>
<dbReference type="EMBL" id="PNBA02000016">
    <property type="protein sequence ID" value="KAG6396702.1"/>
    <property type="molecule type" value="Genomic_DNA"/>
</dbReference>
<dbReference type="SUPFAM" id="SSF57850">
    <property type="entry name" value="RING/U-box"/>
    <property type="match status" value="1"/>
</dbReference>
<evidence type="ECO:0000256" key="6">
    <source>
        <dbReference type="ARBA" id="ARBA00022786"/>
    </source>
</evidence>
<evidence type="ECO:0000256" key="9">
    <source>
        <dbReference type="SAM" id="MobiDB-lite"/>
    </source>
</evidence>
<feature type="domain" description="RING-type" evidence="10">
    <location>
        <begin position="156"/>
        <end position="196"/>
    </location>
</feature>
<keyword evidence="6" id="KW-0833">Ubl conjugation pathway</keyword>
<dbReference type="SMART" id="SM00184">
    <property type="entry name" value="RING"/>
    <property type="match status" value="1"/>
</dbReference>
<evidence type="ECO:0000313" key="11">
    <source>
        <dbReference type="EMBL" id="KAG6396702.1"/>
    </source>
</evidence>
<dbReference type="AlphaFoldDB" id="A0A8X8Z969"/>
<feature type="region of interest" description="Disordered" evidence="9">
    <location>
        <begin position="69"/>
        <end position="102"/>
    </location>
</feature>
<dbReference type="GO" id="GO:0061630">
    <property type="term" value="F:ubiquitin protein ligase activity"/>
    <property type="evidence" value="ECO:0007669"/>
    <property type="project" value="UniProtKB-EC"/>
</dbReference>
<name>A0A8X8Z969_SALSN</name>
<sequence>MGGFCSCFHAPGSHSFCLGCLFNKLKNKLAPGSHSSWFLEVIVEAKLISIMQPANVYIPNEHTTSTIPLTTTPAASRPNDIAVSSTASSRQHDGESLQVQPEPFPRSDVHVVTKSEQGVRIFVTPDPLQKIKSYVKALPSDSDRFKCVFPDDRDECPTCLEEYTSENPKITTKCNHHYHLSCIYEWMERSENCPVCGKMMLFDE</sequence>